<evidence type="ECO:0000313" key="6">
    <source>
        <dbReference type="EMBL" id="SMG57514.1"/>
    </source>
</evidence>
<dbReference type="Gene3D" id="1.10.8.60">
    <property type="match status" value="3"/>
</dbReference>
<feature type="compositionally biased region" description="Low complexity" evidence="4">
    <location>
        <begin position="78"/>
        <end position="92"/>
    </location>
</feature>
<dbReference type="PANTHER" id="PTHR43392:SF2">
    <property type="entry name" value="AAA-TYPE ATPASE FAMILY PROTEIN _ ANKYRIN REPEAT FAMILY PROTEIN"/>
    <property type="match status" value="1"/>
</dbReference>
<dbReference type="Pfam" id="PF17866">
    <property type="entry name" value="AAA_lid_6"/>
    <property type="match status" value="3"/>
</dbReference>
<gene>
    <name evidence="6" type="ORF">SAMN06295960_4456</name>
</gene>
<evidence type="ECO:0000256" key="1">
    <source>
        <dbReference type="ARBA" id="ARBA00010378"/>
    </source>
</evidence>
<dbReference type="InterPro" id="IPR003959">
    <property type="entry name" value="ATPase_AAA_core"/>
</dbReference>
<dbReference type="InterPro" id="IPR000641">
    <property type="entry name" value="CbxX/CfxQ"/>
</dbReference>
<feature type="region of interest" description="Disordered" evidence="4">
    <location>
        <begin position="61"/>
        <end position="141"/>
    </location>
</feature>
<organism evidence="6 7">
    <name type="scientific">Paenibacillus aquistagni</name>
    <dbReference type="NCBI Taxonomy" id="1852522"/>
    <lineage>
        <taxon>Bacteria</taxon>
        <taxon>Bacillati</taxon>
        <taxon>Bacillota</taxon>
        <taxon>Bacilli</taxon>
        <taxon>Bacillales</taxon>
        <taxon>Paenibacillaceae</taxon>
        <taxon>Paenibacillus</taxon>
    </lineage>
</organism>
<feature type="domain" description="AAA+ ATPase" evidence="5">
    <location>
        <begin position="486"/>
        <end position="624"/>
    </location>
</feature>
<keyword evidence="7" id="KW-1185">Reference proteome</keyword>
<feature type="compositionally biased region" description="Polar residues" evidence="4">
    <location>
        <begin position="61"/>
        <end position="77"/>
    </location>
</feature>
<dbReference type="AlphaFoldDB" id="A0A1X7LVH6"/>
<accession>A0A1X7LVH6</accession>
<evidence type="ECO:0000313" key="7">
    <source>
        <dbReference type="Proteomes" id="UP000193834"/>
    </source>
</evidence>
<dbReference type="GO" id="GO:0016887">
    <property type="term" value="F:ATP hydrolysis activity"/>
    <property type="evidence" value="ECO:0007669"/>
    <property type="project" value="InterPro"/>
</dbReference>
<dbReference type="Gene3D" id="3.40.50.300">
    <property type="entry name" value="P-loop containing nucleotide triphosphate hydrolases"/>
    <property type="match status" value="4"/>
</dbReference>
<dbReference type="STRING" id="1852522.SAMN06295960_4456"/>
<evidence type="ECO:0000256" key="2">
    <source>
        <dbReference type="ARBA" id="ARBA00022741"/>
    </source>
</evidence>
<dbReference type="InterPro" id="IPR041627">
    <property type="entry name" value="AAA_lid_6"/>
</dbReference>
<dbReference type="FunFam" id="3.40.50.300:FF:000216">
    <property type="entry name" value="Type VII secretion ATPase EccA"/>
    <property type="match status" value="3"/>
</dbReference>
<keyword evidence="3" id="KW-0067">ATP-binding</keyword>
<feature type="domain" description="AAA+ ATPase" evidence="5">
    <location>
        <begin position="758"/>
        <end position="898"/>
    </location>
</feature>
<dbReference type="InterPro" id="IPR050773">
    <property type="entry name" value="CbxX/CfxQ_RuBisCO_ESX"/>
</dbReference>
<dbReference type="PRINTS" id="PR00819">
    <property type="entry name" value="CBXCFQXSUPER"/>
</dbReference>
<evidence type="ECO:0000259" key="5">
    <source>
        <dbReference type="SMART" id="SM00382"/>
    </source>
</evidence>
<dbReference type="Pfam" id="PF00004">
    <property type="entry name" value="AAA"/>
    <property type="match status" value="3"/>
</dbReference>
<evidence type="ECO:0000256" key="3">
    <source>
        <dbReference type="ARBA" id="ARBA00022840"/>
    </source>
</evidence>
<dbReference type="CDD" id="cd00009">
    <property type="entry name" value="AAA"/>
    <property type="match status" value="3"/>
</dbReference>
<evidence type="ECO:0000256" key="4">
    <source>
        <dbReference type="SAM" id="MobiDB-lite"/>
    </source>
</evidence>
<dbReference type="InterPro" id="IPR027417">
    <property type="entry name" value="P-loop_NTPase"/>
</dbReference>
<proteinExistence type="inferred from homology"/>
<dbReference type="EMBL" id="FXAZ01000008">
    <property type="protein sequence ID" value="SMG57514.1"/>
    <property type="molecule type" value="Genomic_DNA"/>
</dbReference>
<keyword evidence="2" id="KW-0547">Nucleotide-binding</keyword>
<reference evidence="6 7" key="1">
    <citation type="submission" date="2017-04" db="EMBL/GenBank/DDBJ databases">
        <authorList>
            <person name="Afonso C.L."/>
            <person name="Miller P.J."/>
            <person name="Scott M.A."/>
            <person name="Spackman E."/>
            <person name="Goraichik I."/>
            <person name="Dimitrov K.M."/>
            <person name="Suarez D.L."/>
            <person name="Swayne D.E."/>
        </authorList>
    </citation>
    <scope>NUCLEOTIDE SEQUENCE [LARGE SCALE GENOMIC DNA]</scope>
    <source>
        <strain evidence="6 7">11</strain>
    </source>
</reference>
<dbReference type="InterPro" id="IPR003593">
    <property type="entry name" value="AAA+_ATPase"/>
</dbReference>
<feature type="region of interest" description="Disordered" evidence="4">
    <location>
        <begin position="33"/>
        <end position="52"/>
    </location>
</feature>
<sequence length="1253" mass="138389">MSKLKTALRKGLRFILPEIQLYDLFTAKKKGEYEQDKAASHHISQTKEPYTHSNAYKDEMTANSEAGSRQTTKTYVGSSSKKAASATSDSQSIGGGSRNNGNLQDKYSTSASKQMHASQAVKGAESSSTVRKKQHKPGGAFQTTDDIFEEINRHLNRYVVGQADFCYNLVMEYKKGHLNKKNDVRNVILLTGPAGTGKKTAVKNLSKLMYIYHLAVTPNYTEVDLSRYTAEDIAATFILDMTAAIGDGRSTILFTGMAEADPEIAGLLGDLVQTGSFRTKHGVTISASDHYLLFYSDHEAPARSGERVPSGVASQIPDPILKGIKASVITEHLTLDKMVSVVEGRLSETKQVIEKDAGIKITIDPEVHVHVAEAAIQSNQYGEALEEWCEQSFTSVLIDLRARERIYQGDQVRISFVNDKLMVRAGSEQFPLEGGSLMTNESVEHIVEELYQLTGLVVVKETISELVQTVKLNKQRKEQGTGIVNMTLHMVFAGNPGTGKTTVARLMARLLKALGFLSQGQLIEVSRQDLVGKYVGQTAPKTMAKVKEALGGVLFIDEAYTLARNEKDPFGVEAIDTLVKAMEDYREDLVIVLAGYTSEMEDFLRTNPGLRSRFPYHIEFPDYSPDEMLIILEGMAGKTGFCLSPNTHEGLLDLFNRKQIPGRNDSGNGRLVRNIFEMAVRKQSSRLGSIHADIQSEELQLLTSADFGIGEREVFNMEAELASVVGLDKVKSFLRSLEKQLEVDRRRKEAGIVVNTNQTLNMIFLGNPGTGKTTMARITAKMLKSLGVLKKGHLIEVDRSDLVAEYVGQTAEKTKRVVEEALGGVLFIDEAYALNDTGSSNGGFGKEAIDTLVRLIELYKENIVVILAGYTKDMEQFIAVNPGMASRFPLQIEFPDYTAAELQQITEVMSSSRGFQLEAGMKAKLHQYFKQVQVSGKRDGGNARLVRNLLEQAIRAQGVRLSDEPNAAVEELTILRQMDFPIAMKQENELDQQNALGELEQMIGLRSVKEFVHALSAQIEMAKRREQLGLPSASAQTLHMVFKGNPGTGKTTIARVLAKRFKELGVMPTDSLIETDRSGLVAGYVGQTALKTRGVIEQALGGVLFIDEAYALAEGDAFGKEAIDTLVKAMDDYRDRLIVIIAGYDQDMERFLNQNAGLRSRFPNIIQFEDYSIEELLDIAHSMLKKQGYHLHPNASLSLKKVLMQASNDQAAGNGRLVRNMCERAIRKHALRLSGNMEAGIKELTTLLPEDFL</sequence>
<feature type="compositionally biased region" description="Polar residues" evidence="4">
    <location>
        <begin position="99"/>
        <end position="117"/>
    </location>
</feature>
<comment type="similarity">
    <text evidence="1">Belongs to the CbxX/CfxQ family.</text>
</comment>
<dbReference type="SMART" id="SM00382">
    <property type="entry name" value="AAA"/>
    <property type="match status" value="4"/>
</dbReference>
<feature type="domain" description="AAA+ ATPase" evidence="5">
    <location>
        <begin position="1036"/>
        <end position="1172"/>
    </location>
</feature>
<dbReference type="PANTHER" id="PTHR43392">
    <property type="entry name" value="AAA-TYPE ATPASE FAMILY PROTEIN / ANKYRIN REPEAT FAMILY PROTEIN"/>
    <property type="match status" value="1"/>
</dbReference>
<feature type="domain" description="AAA+ ATPase" evidence="5">
    <location>
        <begin position="184"/>
        <end position="278"/>
    </location>
</feature>
<dbReference type="RefSeq" id="WP_244903532.1">
    <property type="nucleotide sequence ID" value="NZ_FXAZ01000008.1"/>
</dbReference>
<feature type="compositionally biased region" description="Polar residues" evidence="4">
    <location>
        <begin position="42"/>
        <end position="52"/>
    </location>
</feature>
<dbReference type="GO" id="GO:0005524">
    <property type="term" value="F:ATP binding"/>
    <property type="evidence" value="ECO:0007669"/>
    <property type="project" value="UniProtKB-KW"/>
</dbReference>
<protein>
    <submittedName>
        <fullName evidence="6">AAA+-type ATPase, SpoVK/Ycf46/Vps4 family</fullName>
    </submittedName>
</protein>
<dbReference type="SUPFAM" id="SSF52540">
    <property type="entry name" value="P-loop containing nucleoside triphosphate hydrolases"/>
    <property type="match status" value="4"/>
</dbReference>
<name>A0A1X7LVH6_9BACL</name>
<dbReference type="Proteomes" id="UP000193834">
    <property type="component" value="Unassembled WGS sequence"/>
</dbReference>